<dbReference type="InterPro" id="IPR019734">
    <property type="entry name" value="TPR_rpt"/>
</dbReference>
<dbReference type="PANTHER" id="PTHR47459">
    <property type="entry name" value="KINESIN LIGHT CHAIN-RELATED"/>
    <property type="match status" value="1"/>
</dbReference>
<dbReference type="OrthoDB" id="626167at2759"/>
<evidence type="ECO:0000313" key="2">
    <source>
        <dbReference type="EMBL" id="KAH7436233.1"/>
    </source>
</evidence>
<keyword evidence="1" id="KW-0802">TPR repeat</keyword>
<proteinExistence type="predicted"/>
<dbReference type="PANTHER" id="PTHR47459:SF1">
    <property type="entry name" value="KINESIN LIGHT CHAIN-RELATED"/>
    <property type="match status" value="1"/>
</dbReference>
<protein>
    <submittedName>
        <fullName evidence="2">Uncharacterized protein</fullName>
    </submittedName>
</protein>
<feature type="repeat" description="TPR" evidence="1">
    <location>
        <begin position="592"/>
        <end position="625"/>
    </location>
</feature>
<dbReference type="PROSITE" id="PS50005">
    <property type="entry name" value="TPR"/>
    <property type="match status" value="1"/>
</dbReference>
<organism evidence="2 3">
    <name type="scientific">Ceratopteris richardii</name>
    <name type="common">Triangle waterfern</name>
    <dbReference type="NCBI Taxonomy" id="49495"/>
    <lineage>
        <taxon>Eukaryota</taxon>
        <taxon>Viridiplantae</taxon>
        <taxon>Streptophyta</taxon>
        <taxon>Embryophyta</taxon>
        <taxon>Tracheophyta</taxon>
        <taxon>Polypodiopsida</taxon>
        <taxon>Polypodiidae</taxon>
        <taxon>Polypodiales</taxon>
        <taxon>Pteridineae</taxon>
        <taxon>Pteridaceae</taxon>
        <taxon>Parkerioideae</taxon>
        <taxon>Ceratopteris</taxon>
    </lineage>
</organism>
<dbReference type="InterPro" id="IPR011990">
    <property type="entry name" value="TPR-like_helical_dom_sf"/>
</dbReference>
<dbReference type="Pfam" id="PF13424">
    <property type="entry name" value="TPR_12"/>
    <property type="match status" value="1"/>
</dbReference>
<dbReference type="Proteomes" id="UP000825935">
    <property type="component" value="Chromosome 5"/>
</dbReference>
<dbReference type="AlphaFoldDB" id="A0A8T2UR44"/>
<dbReference type="Pfam" id="PF13181">
    <property type="entry name" value="TPR_8"/>
    <property type="match status" value="1"/>
</dbReference>
<dbReference type="SMART" id="SM00028">
    <property type="entry name" value="TPR"/>
    <property type="match status" value="6"/>
</dbReference>
<evidence type="ECO:0000256" key="1">
    <source>
        <dbReference type="PROSITE-ProRule" id="PRU00339"/>
    </source>
</evidence>
<dbReference type="Gene3D" id="1.25.40.10">
    <property type="entry name" value="Tetratricopeptide repeat domain"/>
    <property type="match status" value="3"/>
</dbReference>
<dbReference type="EMBL" id="CM035410">
    <property type="protein sequence ID" value="KAH7436233.1"/>
    <property type="molecule type" value="Genomic_DNA"/>
</dbReference>
<keyword evidence="3" id="KW-1185">Reference proteome</keyword>
<dbReference type="SUPFAM" id="SSF48452">
    <property type="entry name" value="TPR-like"/>
    <property type="match status" value="3"/>
</dbReference>
<name>A0A8T2UR44_CERRI</name>
<reference evidence="2" key="1">
    <citation type="submission" date="2021-08" db="EMBL/GenBank/DDBJ databases">
        <title>WGS assembly of Ceratopteris richardii.</title>
        <authorList>
            <person name="Marchant D.B."/>
            <person name="Chen G."/>
            <person name="Jenkins J."/>
            <person name="Shu S."/>
            <person name="Leebens-Mack J."/>
            <person name="Grimwood J."/>
            <person name="Schmutz J."/>
            <person name="Soltis P."/>
            <person name="Soltis D."/>
            <person name="Chen Z.-H."/>
        </authorList>
    </citation>
    <scope>NUCLEOTIDE SEQUENCE</scope>
    <source>
        <strain evidence="2">Whitten #5841</strain>
        <tissue evidence="2">Leaf</tissue>
    </source>
</reference>
<gene>
    <name evidence="2" type="ORF">KP509_05G009500</name>
</gene>
<sequence>MLPGQRSSAASGHQPIGVFLRQYDVLSPDWQPSFHQCQRILDFAVMCAAQALRSFLRSFPDTRAKFFVRVYCRSHVHCKALAASVDQGSHAVKTALRPSYNSSNFSNSPQRFESSHCLFKVTRSKGTIATHITYSNKNINGTISIFGIPFRYPILFGLQTCINERIMYHTTTQNIENTANQDTNHDCYAHESNVRTLNSSGSDFNYCKLDERHLDSHKPQSPTEVAPSESKIVLQKDVPLSDFSTLRRGNVNKDDDTCGTGVNAETDFYKLIETEDNPAELLSMLMKLEQVFPSSDMKVCRTCLRLANLLNDRNETPEKVLDYARQAFHNISPSKFPFESAKAHFLVGVGHYKMGEPIEAMIALEKCVSDIERAQLHRSAEKQEFAILKHSVQIVLGQSKLSRGLYAEGLLELRKSLTAVENESCLEKRCLASFYQGTASALLQANEPSEALKICRKAFPAYVKYFGTDSLEIVELRSLMMQIHYNMKDYKNVIYQCQLAVQSLDKLGDKDKAIGLKLESMQAYFLLGKFNEAVKKLNDIVEGTQEEDPYHIEALILLVRAFIGLGNVAAATEHSKRALNVLEKKELDLDSAKSLVRLSSAYEQMQNYDEALSVLQRGLESLESCAGEEAAACTADAEGYKGSLLLSIGRYDQAIHHLERAMIMKKTIRGSDIGELLDVCNQLGVAYVRLERVDQALTVFQEGKTILDAKKCTHNLTSIQICNNLSHLCSISGRIEEAIESKKLAVQLAKQAGKEVLFAVSVLEQELEDLMLAKDQGNGSSKIEIDTNT</sequence>
<evidence type="ECO:0000313" key="3">
    <source>
        <dbReference type="Proteomes" id="UP000825935"/>
    </source>
</evidence>
<accession>A0A8T2UR44</accession>
<comment type="caution">
    <text evidence="2">The sequence shown here is derived from an EMBL/GenBank/DDBJ whole genome shotgun (WGS) entry which is preliminary data.</text>
</comment>